<keyword evidence="2" id="KW-1185">Reference proteome</keyword>
<name>A0A4Y2KQH5_ARAVE</name>
<comment type="caution">
    <text evidence="1">The sequence shown here is derived from an EMBL/GenBank/DDBJ whole genome shotgun (WGS) entry which is preliminary data.</text>
</comment>
<dbReference type="EMBL" id="BGPR01004806">
    <property type="protein sequence ID" value="GBN03556.1"/>
    <property type="molecule type" value="Genomic_DNA"/>
</dbReference>
<proteinExistence type="predicted"/>
<evidence type="ECO:0000313" key="2">
    <source>
        <dbReference type="Proteomes" id="UP000499080"/>
    </source>
</evidence>
<protein>
    <recommendedName>
        <fullName evidence="3">Peptidase aspartic putative domain-containing protein</fullName>
    </recommendedName>
</protein>
<dbReference type="Proteomes" id="UP000499080">
    <property type="component" value="Unassembled WGS sequence"/>
</dbReference>
<reference evidence="1 2" key="1">
    <citation type="journal article" date="2019" name="Sci. Rep.">
        <title>Orb-weaving spider Araneus ventricosus genome elucidates the spidroin gene catalogue.</title>
        <authorList>
            <person name="Kono N."/>
            <person name="Nakamura H."/>
            <person name="Ohtoshi R."/>
            <person name="Moran D.A.P."/>
            <person name="Shinohara A."/>
            <person name="Yoshida Y."/>
            <person name="Fujiwara M."/>
            <person name="Mori M."/>
            <person name="Tomita M."/>
            <person name="Arakawa K."/>
        </authorList>
    </citation>
    <scope>NUCLEOTIDE SEQUENCE [LARGE SCALE GENOMIC DNA]</scope>
</reference>
<sequence length="101" mass="10999">MLLHKEGQTTAETFSDHAAPIKPHKCDGSINTVQNSSSCDEITREPLLTASISYGSKQKSVILSTTDIYIKSENERNKLLCLLDSASASCLLSNRACNLLK</sequence>
<accession>A0A4Y2KQH5</accession>
<evidence type="ECO:0000313" key="1">
    <source>
        <dbReference type="EMBL" id="GBN03556.1"/>
    </source>
</evidence>
<dbReference type="AlphaFoldDB" id="A0A4Y2KQH5"/>
<organism evidence="1 2">
    <name type="scientific">Araneus ventricosus</name>
    <name type="common">Orbweaver spider</name>
    <name type="synonym">Epeira ventricosa</name>
    <dbReference type="NCBI Taxonomy" id="182803"/>
    <lineage>
        <taxon>Eukaryota</taxon>
        <taxon>Metazoa</taxon>
        <taxon>Ecdysozoa</taxon>
        <taxon>Arthropoda</taxon>
        <taxon>Chelicerata</taxon>
        <taxon>Arachnida</taxon>
        <taxon>Araneae</taxon>
        <taxon>Araneomorphae</taxon>
        <taxon>Entelegynae</taxon>
        <taxon>Araneoidea</taxon>
        <taxon>Araneidae</taxon>
        <taxon>Araneus</taxon>
    </lineage>
</organism>
<evidence type="ECO:0008006" key="3">
    <source>
        <dbReference type="Google" id="ProtNLM"/>
    </source>
</evidence>
<gene>
    <name evidence="1" type="ORF">AVEN_146672_1</name>
</gene>